<sequence length="448" mass="50630">MNWEQLLSLKRYGDTTKRLRIAQDDTRLGFEVDYDRVIFSSAFRSLQDKTQVIPLSKTDFVHTRLTHSLEVSVVGRSLGRIVGKKVIEKHPHLSATHGYHFNDFGAIVAAAALAHDIGNPPFGHSGEKAIGEYFKNGNGKRFKAQLSEKEYHDLTHFEGNANGFKLLTETKNGNKDGLRLSYATLGAFTKYPKESLPHKPTTEIADKKFGYFQSEKIIFKDVAEELGLIESGKSGDIHFKRHPLTFLVEAADDICYTIIDFEDGINLGLIDESFALEYLIKLVKNNINTEKFHALTNTQSRLSYLRSLAINTLIKDAARVFIENEEAILEGNFHESLLDRSNYTAQIKDIISLSVEKIYQSQEVIEKEIAGYKIIATLLDTYTKAIENSVKHEETNYDQLILNSFLKDFEVEEKSTYQWLIQLSSEVASLTDGNALRTFQKLSGSKLG</sequence>
<dbReference type="NCBIfam" id="TIGR01353">
    <property type="entry name" value="dGTP_triPase"/>
    <property type="match status" value="1"/>
</dbReference>
<accession>A0ABQ3BG59</accession>
<dbReference type="Gene3D" id="1.10.3550.10">
    <property type="entry name" value="eoxyguanosinetriphosphate triphosphohydrolase domain-like"/>
    <property type="match status" value="1"/>
</dbReference>
<dbReference type="Gene3D" id="1.10.3410.10">
    <property type="entry name" value="putative deoxyguanosinetriphosphate triphosphohydrolase like domain"/>
    <property type="match status" value="1"/>
</dbReference>
<dbReference type="Pfam" id="PF01966">
    <property type="entry name" value="HD"/>
    <property type="match status" value="1"/>
</dbReference>
<dbReference type="GeneID" id="94367751"/>
<comment type="caution">
    <text evidence="3">The sequence shown here is derived from an EMBL/GenBank/DDBJ whole genome shotgun (WGS) entry which is preliminary data.</text>
</comment>
<dbReference type="InterPro" id="IPR050135">
    <property type="entry name" value="dGTPase-like"/>
</dbReference>
<dbReference type="InterPro" id="IPR027432">
    <property type="entry name" value="dGTP_triphosphohydrolase_C"/>
</dbReference>
<keyword evidence="1" id="KW-0378">Hydrolase</keyword>
<dbReference type="PANTHER" id="PTHR11373">
    <property type="entry name" value="DEOXYNUCLEOSIDE TRIPHOSPHATE TRIPHOSPHOHYDROLASE"/>
    <property type="match status" value="1"/>
</dbReference>
<dbReference type="InterPro" id="IPR006674">
    <property type="entry name" value="HD_domain"/>
</dbReference>
<dbReference type="InterPro" id="IPR003607">
    <property type="entry name" value="HD/PDEase_dom"/>
</dbReference>
<dbReference type="InterPro" id="IPR006261">
    <property type="entry name" value="dGTPase"/>
</dbReference>
<dbReference type="Proteomes" id="UP000615593">
    <property type="component" value="Unassembled WGS sequence"/>
</dbReference>
<dbReference type="SMART" id="SM00471">
    <property type="entry name" value="HDc"/>
    <property type="match status" value="1"/>
</dbReference>
<feature type="domain" description="HD" evidence="2">
    <location>
        <begin position="64"/>
        <end position="257"/>
    </location>
</feature>
<evidence type="ECO:0000313" key="4">
    <source>
        <dbReference type="Proteomes" id="UP000615593"/>
    </source>
</evidence>
<evidence type="ECO:0000313" key="3">
    <source>
        <dbReference type="EMBL" id="GGZ43925.1"/>
    </source>
</evidence>
<dbReference type="EMBL" id="BMWY01000001">
    <property type="protein sequence ID" value="GGZ43925.1"/>
    <property type="molecule type" value="Genomic_DNA"/>
</dbReference>
<gene>
    <name evidence="3" type="primary">dgt</name>
    <name evidence="3" type="ORF">GCM10008088_01110</name>
</gene>
<dbReference type="RefSeq" id="WP_027884788.1">
    <property type="nucleotide sequence ID" value="NZ_BMWY01000001.1"/>
</dbReference>
<organism evidence="3 4">
    <name type="scientific">Mesonia mobilis</name>
    <dbReference type="NCBI Taxonomy" id="369791"/>
    <lineage>
        <taxon>Bacteria</taxon>
        <taxon>Pseudomonadati</taxon>
        <taxon>Bacteroidota</taxon>
        <taxon>Flavobacteriia</taxon>
        <taxon>Flavobacteriales</taxon>
        <taxon>Flavobacteriaceae</taxon>
        <taxon>Mesonia</taxon>
    </lineage>
</organism>
<proteinExistence type="predicted"/>
<evidence type="ECO:0000259" key="2">
    <source>
        <dbReference type="PROSITE" id="PS51831"/>
    </source>
</evidence>
<dbReference type="InterPro" id="IPR023293">
    <property type="entry name" value="dGTP_triP_hydro_central_sf"/>
</dbReference>
<dbReference type="SUPFAM" id="SSF109604">
    <property type="entry name" value="HD-domain/PDEase-like"/>
    <property type="match status" value="1"/>
</dbReference>
<keyword evidence="4" id="KW-1185">Reference proteome</keyword>
<dbReference type="Gene3D" id="1.10.3210.10">
    <property type="entry name" value="Hypothetical protein af1432"/>
    <property type="match status" value="1"/>
</dbReference>
<name>A0ABQ3BG59_9FLAO</name>
<protein>
    <submittedName>
        <fullName evidence="3">DGTPase</fullName>
    </submittedName>
</protein>
<dbReference type="PROSITE" id="PS51831">
    <property type="entry name" value="HD"/>
    <property type="match status" value="1"/>
</dbReference>
<evidence type="ECO:0000256" key="1">
    <source>
        <dbReference type="ARBA" id="ARBA00022801"/>
    </source>
</evidence>
<dbReference type="NCBIfam" id="NF002205">
    <property type="entry name" value="PRK01096.1"/>
    <property type="match status" value="1"/>
</dbReference>
<reference evidence="4" key="1">
    <citation type="journal article" date="2019" name="Int. J. Syst. Evol. Microbiol.">
        <title>The Global Catalogue of Microorganisms (GCM) 10K type strain sequencing project: providing services to taxonomists for standard genome sequencing and annotation.</title>
        <authorList>
            <consortium name="The Broad Institute Genomics Platform"/>
            <consortium name="The Broad Institute Genome Sequencing Center for Infectious Disease"/>
            <person name="Wu L."/>
            <person name="Ma J."/>
        </authorList>
    </citation>
    <scope>NUCLEOTIDE SEQUENCE [LARGE SCALE GENOMIC DNA]</scope>
    <source>
        <strain evidence="4">KCTC 12708</strain>
    </source>
</reference>
<dbReference type="PANTHER" id="PTHR11373:SF32">
    <property type="entry name" value="DEOXYGUANOSINETRIPHOSPHATE TRIPHOSPHOHYDROLASE"/>
    <property type="match status" value="1"/>
</dbReference>